<keyword evidence="5 9" id="KW-0676">Redox-active center</keyword>
<comment type="similarity">
    <text evidence="1 7">Belongs to the thioredoxin family.</text>
</comment>
<sequence>MSEIILTDANFDAEVLKSATPVLVDFWAPWCGPCQVQGPIVEGLAGEMSSVKIGKLNVDENPAIAQRYNIMSIPTLMIFKGGQVAEQLVGVTQKAKLKEKLSALS</sequence>
<dbReference type="PROSITE" id="PS51352">
    <property type="entry name" value="THIOREDOXIN_2"/>
    <property type="match status" value="1"/>
</dbReference>
<evidence type="ECO:0000256" key="2">
    <source>
        <dbReference type="ARBA" id="ARBA00022448"/>
    </source>
</evidence>
<dbReference type="Proteomes" id="UP000176303">
    <property type="component" value="Unassembled WGS sequence"/>
</dbReference>
<evidence type="ECO:0000259" key="10">
    <source>
        <dbReference type="PROSITE" id="PS51352"/>
    </source>
</evidence>
<dbReference type="GO" id="GO:0045454">
    <property type="term" value="P:cell redox homeostasis"/>
    <property type="evidence" value="ECO:0007669"/>
    <property type="project" value="TreeGrafter"/>
</dbReference>
<evidence type="ECO:0000256" key="6">
    <source>
        <dbReference type="NCBIfam" id="TIGR01068"/>
    </source>
</evidence>
<evidence type="ECO:0000256" key="7">
    <source>
        <dbReference type="PIRNR" id="PIRNR000077"/>
    </source>
</evidence>
<dbReference type="InterPro" id="IPR036249">
    <property type="entry name" value="Thioredoxin-like_sf"/>
</dbReference>
<reference evidence="11 12" key="1">
    <citation type="journal article" date="2016" name="Nat. Commun.">
        <title>Thousands of microbial genomes shed light on interconnected biogeochemical processes in an aquifer system.</title>
        <authorList>
            <person name="Anantharaman K."/>
            <person name="Brown C.T."/>
            <person name="Hug L.A."/>
            <person name="Sharon I."/>
            <person name="Castelle C.J."/>
            <person name="Probst A.J."/>
            <person name="Thomas B.C."/>
            <person name="Singh A."/>
            <person name="Wilkins M.J."/>
            <person name="Karaoz U."/>
            <person name="Brodie E.L."/>
            <person name="Williams K.H."/>
            <person name="Hubbard S.S."/>
            <person name="Banfield J.F."/>
        </authorList>
    </citation>
    <scope>NUCLEOTIDE SEQUENCE [LARGE SCALE GENOMIC DNA]</scope>
</reference>
<dbReference type="EMBL" id="MGDZ01000036">
    <property type="protein sequence ID" value="OGL73324.1"/>
    <property type="molecule type" value="Genomic_DNA"/>
</dbReference>
<name>A0A1F7U6F2_9BACT</name>
<evidence type="ECO:0000256" key="3">
    <source>
        <dbReference type="ARBA" id="ARBA00022982"/>
    </source>
</evidence>
<dbReference type="SUPFAM" id="SSF52833">
    <property type="entry name" value="Thioredoxin-like"/>
    <property type="match status" value="1"/>
</dbReference>
<dbReference type="GO" id="GO:0015035">
    <property type="term" value="F:protein-disulfide reductase activity"/>
    <property type="evidence" value="ECO:0007669"/>
    <property type="project" value="UniProtKB-UniRule"/>
</dbReference>
<comment type="caution">
    <text evidence="11">The sequence shown here is derived from an EMBL/GenBank/DDBJ whole genome shotgun (WGS) entry which is preliminary data.</text>
</comment>
<keyword evidence="4 9" id="KW-1015">Disulfide bond</keyword>
<dbReference type="Pfam" id="PF00085">
    <property type="entry name" value="Thioredoxin"/>
    <property type="match status" value="1"/>
</dbReference>
<feature type="disulfide bond" description="Redox-active" evidence="9">
    <location>
        <begin position="31"/>
        <end position="34"/>
    </location>
</feature>
<dbReference type="STRING" id="1802391.A3D72_00425"/>
<dbReference type="FunFam" id="3.40.30.10:FF:000001">
    <property type="entry name" value="Thioredoxin"/>
    <property type="match status" value="1"/>
</dbReference>
<dbReference type="PROSITE" id="PS00194">
    <property type="entry name" value="THIOREDOXIN_1"/>
    <property type="match status" value="1"/>
</dbReference>
<evidence type="ECO:0000313" key="11">
    <source>
        <dbReference type="EMBL" id="OGL73324.1"/>
    </source>
</evidence>
<evidence type="ECO:0000313" key="12">
    <source>
        <dbReference type="Proteomes" id="UP000176303"/>
    </source>
</evidence>
<dbReference type="NCBIfam" id="TIGR01068">
    <property type="entry name" value="thioredoxin"/>
    <property type="match status" value="1"/>
</dbReference>
<feature type="active site" description="Nucleophile" evidence="8">
    <location>
        <position position="31"/>
    </location>
</feature>
<feature type="domain" description="Thioredoxin" evidence="10">
    <location>
        <begin position="1"/>
        <end position="105"/>
    </location>
</feature>
<dbReference type="PANTHER" id="PTHR45663:SF11">
    <property type="entry name" value="GEO12009P1"/>
    <property type="match status" value="1"/>
</dbReference>
<dbReference type="AlphaFoldDB" id="A0A1F7U6F2"/>
<dbReference type="CDD" id="cd02947">
    <property type="entry name" value="TRX_family"/>
    <property type="match status" value="1"/>
</dbReference>
<evidence type="ECO:0000256" key="5">
    <source>
        <dbReference type="ARBA" id="ARBA00023284"/>
    </source>
</evidence>
<dbReference type="InterPro" id="IPR013766">
    <property type="entry name" value="Thioredoxin_domain"/>
</dbReference>
<evidence type="ECO:0000256" key="8">
    <source>
        <dbReference type="PIRSR" id="PIRSR000077-1"/>
    </source>
</evidence>
<feature type="site" description="Deprotonates C-terminal active site Cys" evidence="8">
    <location>
        <position position="25"/>
    </location>
</feature>
<feature type="site" description="Contributes to redox potential value" evidence="8">
    <location>
        <position position="33"/>
    </location>
</feature>
<organism evidence="11 12">
    <name type="scientific">Candidatus Uhrbacteria bacterium RIFCSPHIGHO2_02_FULL_57_19</name>
    <dbReference type="NCBI Taxonomy" id="1802391"/>
    <lineage>
        <taxon>Bacteria</taxon>
        <taxon>Candidatus Uhriibacteriota</taxon>
    </lineage>
</organism>
<proteinExistence type="inferred from homology"/>
<evidence type="ECO:0000256" key="9">
    <source>
        <dbReference type="PIRSR" id="PIRSR000077-4"/>
    </source>
</evidence>
<evidence type="ECO:0000256" key="4">
    <source>
        <dbReference type="ARBA" id="ARBA00023157"/>
    </source>
</evidence>
<dbReference type="PANTHER" id="PTHR45663">
    <property type="entry name" value="GEO12009P1"/>
    <property type="match status" value="1"/>
</dbReference>
<feature type="active site" description="Nucleophile" evidence="8">
    <location>
        <position position="34"/>
    </location>
</feature>
<dbReference type="PIRSF" id="PIRSF000077">
    <property type="entry name" value="Thioredoxin"/>
    <property type="match status" value="1"/>
</dbReference>
<dbReference type="InterPro" id="IPR017937">
    <property type="entry name" value="Thioredoxin_CS"/>
</dbReference>
<keyword evidence="2" id="KW-0813">Transport</keyword>
<dbReference type="InterPro" id="IPR005746">
    <property type="entry name" value="Thioredoxin"/>
</dbReference>
<dbReference type="Gene3D" id="3.40.30.10">
    <property type="entry name" value="Glutaredoxin"/>
    <property type="match status" value="1"/>
</dbReference>
<evidence type="ECO:0000256" key="1">
    <source>
        <dbReference type="ARBA" id="ARBA00008987"/>
    </source>
</evidence>
<gene>
    <name evidence="11" type="ORF">A3D72_00425</name>
</gene>
<accession>A0A1F7U6F2</accession>
<feature type="site" description="Contributes to redox potential value" evidence="8">
    <location>
        <position position="32"/>
    </location>
</feature>
<keyword evidence="3" id="KW-0249">Electron transport</keyword>
<dbReference type="PRINTS" id="PR00421">
    <property type="entry name" value="THIOREDOXIN"/>
</dbReference>
<dbReference type="GO" id="GO:0005829">
    <property type="term" value="C:cytosol"/>
    <property type="evidence" value="ECO:0007669"/>
    <property type="project" value="TreeGrafter"/>
</dbReference>
<protein>
    <recommendedName>
        <fullName evidence="6 7">Thioredoxin</fullName>
    </recommendedName>
</protein>